<name>A0A9D1IWH5_9CLOT</name>
<dbReference type="Pfam" id="PF00246">
    <property type="entry name" value="Peptidase_M14"/>
    <property type="match status" value="1"/>
</dbReference>
<dbReference type="Proteomes" id="UP000824073">
    <property type="component" value="Unassembled WGS sequence"/>
</dbReference>
<dbReference type="GO" id="GO:0006508">
    <property type="term" value="P:proteolysis"/>
    <property type="evidence" value="ECO:0007669"/>
    <property type="project" value="InterPro"/>
</dbReference>
<reference evidence="2" key="2">
    <citation type="journal article" date="2021" name="PeerJ">
        <title>Extensive microbial diversity within the chicken gut microbiome revealed by metagenomics and culture.</title>
        <authorList>
            <person name="Gilroy R."/>
            <person name="Ravi A."/>
            <person name="Getino M."/>
            <person name="Pursley I."/>
            <person name="Horton D.L."/>
            <person name="Alikhan N.F."/>
            <person name="Baker D."/>
            <person name="Gharbi K."/>
            <person name="Hall N."/>
            <person name="Watson M."/>
            <person name="Adriaenssens E.M."/>
            <person name="Foster-Nyarko E."/>
            <person name="Jarju S."/>
            <person name="Secka A."/>
            <person name="Antonio M."/>
            <person name="Oren A."/>
            <person name="Chaudhuri R.R."/>
            <person name="La Ragione R."/>
            <person name="Hildebrand F."/>
            <person name="Pallen M.J."/>
        </authorList>
    </citation>
    <scope>NUCLEOTIDE SEQUENCE</scope>
    <source>
        <strain evidence="2">CHK191-8634</strain>
    </source>
</reference>
<dbReference type="InterPro" id="IPR000834">
    <property type="entry name" value="Peptidase_M14"/>
</dbReference>
<reference evidence="2" key="1">
    <citation type="submission" date="2020-10" db="EMBL/GenBank/DDBJ databases">
        <authorList>
            <person name="Gilroy R."/>
        </authorList>
    </citation>
    <scope>NUCLEOTIDE SEQUENCE</scope>
    <source>
        <strain evidence="2">CHK191-8634</strain>
    </source>
</reference>
<accession>A0A9D1IWH5</accession>
<dbReference type="EMBL" id="DVMR01000051">
    <property type="protein sequence ID" value="HIU43956.1"/>
    <property type="molecule type" value="Genomic_DNA"/>
</dbReference>
<feature type="domain" description="Peptidase M14" evidence="1">
    <location>
        <begin position="801"/>
        <end position="902"/>
    </location>
</feature>
<comment type="caution">
    <text evidence="2">The sequence shown here is derived from an EMBL/GenBank/DDBJ whole genome shotgun (WGS) entry which is preliminary data.</text>
</comment>
<evidence type="ECO:0000313" key="3">
    <source>
        <dbReference type="Proteomes" id="UP000824073"/>
    </source>
</evidence>
<gene>
    <name evidence="2" type="ORF">IAB67_06640</name>
</gene>
<dbReference type="AlphaFoldDB" id="A0A9D1IWH5"/>
<protein>
    <recommendedName>
        <fullName evidence="1">Peptidase M14 domain-containing protein</fullName>
    </recommendedName>
</protein>
<evidence type="ECO:0000259" key="1">
    <source>
        <dbReference type="Pfam" id="PF00246"/>
    </source>
</evidence>
<proteinExistence type="predicted"/>
<evidence type="ECO:0000313" key="2">
    <source>
        <dbReference type="EMBL" id="HIU43956.1"/>
    </source>
</evidence>
<organism evidence="2 3">
    <name type="scientific">Candidatus Ventrousia excrementavium</name>
    <dbReference type="NCBI Taxonomy" id="2840961"/>
    <lineage>
        <taxon>Bacteria</taxon>
        <taxon>Bacillati</taxon>
        <taxon>Bacillota</taxon>
        <taxon>Clostridia</taxon>
        <taxon>Eubacteriales</taxon>
        <taxon>Clostridiaceae</taxon>
        <taxon>Clostridiaceae incertae sedis</taxon>
        <taxon>Candidatus Ventrousia</taxon>
    </lineage>
</organism>
<dbReference type="PROSITE" id="PS51257">
    <property type="entry name" value="PROKAR_LIPOPROTEIN"/>
    <property type="match status" value="1"/>
</dbReference>
<dbReference type="Gene3D" id="3.40.630.10">
    <property type="entry name" value="Zn peptidases"/>
    <property type="match status" value="1"/>
</dbReference>
<sequence length="1138" mass="125607">MKIFRSCTGGPSWCGCAALCTAPHSTDEAMKRFTQCKVVWACADSPEKRRNLVELAHLAGFYSVNMQFPAAVLPECAVNPDVLYLWPGAAAPRDNIIPVCLDGDFSTQWAALFNELAARGPFEQTACPPHGYRAASGQDSAPLLPLHNGGLEDLFSPGFILYDNDNDGLADAVDCRLLLPDDTAKAQFQAACDLAARLGMETAGIRFPLTLTADDGRSSLIGFSASDEPSVTLDQLQPRRLVTIHGTGQMLTGFTSLLCRQFPWVADHRSLYDAAQHLRAAVRMANADGQAAVLAMTQGPVQALLSADAPLEVLQPLFPHADLRRHTDFAPIFTHTFDIPWEVDDVRAVLLAALDSLTPGSRILLHGFISEDAGVRQELAAWFQAQALQRGAASVETELLCAYKPGLSWLEESFAPRAAALGGVKRVEIFFNPHLRPGMPVQRPDGSPWQQVDDLVDKPPRWLQELYPADELIAPLLGIRKEDILFDAYTGPEDITYEARAYDEKGRCLLRDAFKVNVSEQWYLPRFPEQGVCAPTTGRIVVEQDGRPLLDHVIATDSERLWAIYQQDILPALADFIVSKTSDGEAPQPPLFGRLVLDICISEPERTLPTRCDLLSMGEVLSEDLFDAGKAFISALCMEKWGCRIDAAGLILPRIHIRTGPPRMTAALYDHLAPVPRILHRGGILEPSCEDATVRVTQVSWDGERLVPHFTVSCSDSLAARLAPLASLTQQGVTALAHLLALCGGMVMHCGGACLSVTLPPAPPAVKDLTVDALDLPLDRVIGYEEWQHIARQLMRVPGLDVYPAGTTFYGRTIYAVEPACPLPGYVSTVKRLLRGPSLLIGGRHHANEVSASNALAQLIQSLAGEPQARALADEMILTLIPMENADGAALLDELRREHPGWAHHSCYTPPLGRDLYAMYFQDGQINADGQAFSGIYRRVLPDVFIDVHGVPAHDWQHQFASLRGYKGLWLPRALICGFYWYCSDSRYTDNFRLNRAWADSVSRAYFSHPELQALNGQWRERFDKYAYNGFNTDFPCAFENKMLNYWIPNPYHPRHPYLSVRFPWITSVSFTSEAADEGAAGEPLRHCALAQFCHIRAGIDFCRQAGLLYHRSIERTDDGLRAVLVRLRPLLPPANTP</sequence>
<dbReference type="GO" id="GO:0008270">
    <property type="term" value="F:zinc ion binding"/>
    <property type="evidence" value="ECO:0007669"/>
    <property type="project" value="InterPro"/>
</dbReference>
<dbReference type="GO" id="GO:0004181">
    <property type="term" value="F:metallocarboxypeptidase activity"/>
    <property type="evidence" value="ECO:0007669"/>
    <property type="project" value="InterPro"/>
</dbReference>
<dbReference type="SUPFAM" id="SSF53187">
    <property type="entry name" value="Zn-dependent exopeptidases"/>
    <property type="match status" value="1"/>
</dbReference>